<comment type="caution">
    <text evidence="6">Lacks conserved residue(s) required for the propagation of feature annotation.</text>
</comment>
<dbReference type="PANTHER" id="PTHR43741:SF4">
    <property type="entry name" value="FMN-DEPENDENT NADH:QUINONE OXIDOREDUCTASE"/>
    <property type="match status" value="1"/>
</dbReference>
<dbReference type="EMBL" id="JACIFY010000007">
    <property type="protein sequence ID" value="MBB4235878.1"/>
    <property type="molecule type" value="Genomic_DNA"/>
</dbReference>
<dbReference type="EC" id="1.6.5.-" evidence="6"/>
<sequence length="209" mass="22127">MKLLHIDSSISGDNSISRDLTAAVVADILAGNPSAKITYRDLVADPVTHLEGAIAAGFRPLGVSAFDDTALQEHGMSEQLVTEFLASDTVVIGAPMYNFSVSTQLKAWLDRIAQPGKTFKYTASGPVGLAGGKRVIVVSARGGFYIEGPMARLDFQESYLKGFLGFLGVDDVRFVRAEGASRGDEIRQKGIAAARAAIPDAIADIRAVV</sequence>
<dbReference type="InterPro" id="IPR029039">
    <property type="entry name" value="Flavoprotein-like_sf"/>
</dbReference>
<dbReference type="PANTHER" id="PTHR43741">
    <property type="entry name" value="FMN-DEPENDENT NADH-AZOREDUCTASE 1"/>
    <property type="match status" value="1"/>
</dbReference>
<protein>
    <recommendedName>
        <fullName evidence="6">FMN dependent NADH:quinone oxidoreductase</fullName>
        <ecNumber evidence="6">1.6.5.-</ecNumber>
    </recommendedName>
    <alternativeName>
        <fullName evidence="6">Azo-dye reductase</fullName>
    </alternativeName>
    <alternativeName>
        <fullName evidence="6">FMN-dependent NADH-azo compound oxidoreductase</fullName>
    </alternativeName>
    <alternativeName>
        <fullName evidence="6">FMN-dependent NADH-azoreductase</fullName>
        <ecNumber evidence="6">1.7.1.17</ecNumber>
    </alternativeName>
</protein>
<feature type="binding site" evidence="6">
    <location>
        <begin position="96"/>
        <end position="99"/>
    </location>
    <ligand>
        <name>FMN</name>
        <dbReference type="ChEBI" id="CHEBI:58210"/>
    </ligand>
</feature>
<evidence type="ECO:0000259" key="7">
    <source>
        <dbReference type="Pfam" id="PF02525"/>
    </source>
</evidence>
<dbReference type="InterPro" id="IPR003680">
    <property type="entry name" value="Flavodoxin_fold"/>
</dbReference>
<comment type="catalytic activity">
    <reaction evidence="5">
        <text>N,N-dimethyl-1,4-phenylenediamine + anthranilate + 2 NAD(+) = 2-(4-dimethylaminophenyl)diazenylbenzoate + 2 NADH + 2 H(+)</text>
        <dbReference type="Rhea" id="RHEA:55872"/>
        <dbReference type="ChEBI" id="CHEBI:15378"/>
        <dbReference type="ChEBI" id="CHEBI:15783"/>
        <dbReference type="ChEBI" id="CHEBI:16567"/>
        <dbReference type="ChEBI" id="CHEBI:57540"/>
        <dbReference type="ChEBI" id="CHEBI:57945"/>
        <dbReference type="ChEBI" id="CHEBI:71579"/>
        <dbReference type="EC" id="1.7.1.17"/>
    </reaction>
    <physiologicalReaction direction="right-to-left" evidence="5">
        <dbReference type="Rhea" id="RHEA:55874"/>
    </physiologicalReaction>
</comment>
<keyword evidence="2 6" id="KW-0288">FMN</keyword>
<comment type="function">
    <text evidence="6">Also exhibits azoreductase activity. Catalyzes the reductive cleavage of the azo bond in aromatic azo compounds to the corresponding amines.</text>
</comment>
<feature type="domain" description="Flavodoxin-like fold" evidence="7">
    <location>
        <begin position="1"/>
        <end position="198"/>
    </location>
</feature>
<dbReference type="Pfam" id="PF02525">
    <property type="entry name" value="Flavodoxin_2"/>
    <property type="match status" value="1"/>
</dbReference>
<organism evidence="8 9">
    <name type="scientific">Rhizobium esperanzae</name>
    <dbReference type="NCBI Taxonomy" id="1967781"/>
    <lineage>
        <taxon>Bacteria</taxon>
        <taxon>Pseudomonadati</taxon>
        <taxon>Pseudomonadota</taxon>
        <taxon>Alphaproteobacteria</taxon>
        <taxon>Hyphomicrobiales</taxon>
        <taxon>Rhizobiaceae</taxon>
        <taxon>Rhizobium/Agrobacterium group</taxon>
        <taxon>Rhizobium</taxon>
    </lineage>
</organism>
<comment type="function">
    <text evidence="6">Quinone reductase that provides resistance to thiol-specific stress caused by electrophilic quinones.</text>
</comment>
<comment type="catalytic activity">
    <reaction evidence="6">
        <text>2 a quinone + NADH + H(+) = 2 a 1,4-benzosemiquinone + NAD(+)</text>
        <dbReference type="Rhea" id="RHEA:65952"/>
        <dbReference type="ChEBI" id="CHEBI:15378"/>
        <dbReference type="ChEBI" id="CHEBI:57540"/>
        <dbReference type="ChEBI" id="CHEBI:57945"/>
        <dbReference type="ChEBI" id="CHEBI:132124"/>
        <dbReference type="ChEBI" id="CHEBI:134225"/>
    </reaction>
</comment>
<feature type="binding site" evidence="6">
    <location>
        <position position="9"/>
    </location>
    <ligand>
        <name>FMN</name>
        <dbReference type="ChEBI" id="CHEBI:58210"/>
    </ligand>
</feature>
<evidence type="ECO:0000256" key="1">
    <source>
        <dbReference type="ARBA" id="ARBA00022630"/>
    </source>
</evidence>
<comment type="subunit">
    <text evidence="6">Homodimer.</text>
</comment>
<dbReference type="InterPro" id="IPR023048">
    <property type="entry name" value="NADH:quinone_OxRdtase_FMN_depd"/>
</dbReference>
<dbReference type="Gene3D" id="3.40.50.360">
    <property type="match status" value="1"/>
</dbReference>
<keyword evidence="1 6" id="KW-0285">Flavoprotein</keyword>
<dbReference type="GO" id="GO:0010181">
    <property type="term" value="F:FMN binding"/>
    <property type="evidence" value="ECO:0007669"/>
    <property type="project" value="UniProtKB-UniRule"/>
</dbReference>
<evidence type="ECO:0000256" key="4">
    <source>
        <dbReference type="ARBA" id="ARBA00023027"/>
    </source>
</evidence>
<dbReference type="Proteomes" id="UP000540909">
    <property type="component" value="Unassembled WGS sequence"/>
</dbReference>
<dbReference type="GO" id="GO:0016652">
    <property type="term" value="F:oxidoreductase activity, acting on NAD(P)H as acceptor"/>
    <property type="evidence" value="ECO:0007669"/>
    <property type="project" value="UniProtKB-UniRule"/>
</dbReference>
<keyword evidence="4 6" id="KW-0520">NAD</keyword>
<evidence type="ECO:0000256" key="3">
    <source>
        <dbReference type="ARBA" id="ARBA00023002"/>
    </source>
</evidence>
<dbReference type="GO" id="GO:0009055">
    <property type="term" value="F:electron transfer activity"/>
    <property type="evidence" value="ECO:0007669"/>
    <property type="project" value="UniProtKB-UniRule"/>
</dbReference>
<dbReference type="AlphaFoldDB" id="A0A7W6R308"/>
<evidence type="ECO:0000256" key="5">
    <source>
        <dbReference type="ARBA" id="ARBA00048542"/>
    </source>
</evidence>
<name>A0A7W6R308_9HYPH</name>
<dbReference type="RefSeq" id="WP_184469921.1">
    <property type="nucleotide sequence ID" value="NZ_JACIFY010000007.1"/>
</dbReference>
<dbReference type="HAMAP" id="MF_01216">
    <property type="entry name" value="Azoreductase_type1"/>
    <property type="match status" value="1"/>
</dbReference>
<comment type="caution">
    <text evidence="8">The sequence shown here is derived from an EMBL/GenBank/DDBJ whole genome shotgun (WGS) entry which is preliminary data.</text>
</comment>
<proteinExistence type="inferred from homology"/>
<gene>
    <name evidence="6" type="primary">azoR</name>
    <name evidence="8" type="ORF">GGD57_002452</name>
</gene>
<evidence type="ECO:0000313" key="9">
    <source>
        <dbReference type="Proteomes" id="UP000540909"/>
    </source>
</evidence>
<evidence type="ECO:0000256" key="6">
    <source>
        <dbReference type="HAMAP-Rule" id="MF_01216"/>
    </source>
</evidence>
<comment type="similarity">
    <text evidence="6">Belongs to the azoreductase type 1 family.</text>
</comment>
<evidence type="ECO:0000256" key="2">
    <source>
        <dbReference type="ARBA" id="ARBA00022643"/>
    </source>
</evidence>
<dbReference type="GO" id="GO:0016655">
    <property type="term" value="F:oxidoreductase activity, acting on NAD(P)H, quinone or similar compound as acceptor"/>
    <property type="evidence" value="ECO:0007669"/>
    <property type="project" value="InterPro"/>
</dbReference>
<dbReference type="InterPro" id="IPR050104">
    <property type="entry name" value="FMN-dep_NADH:Q_OxRdtase_AzoR1"/>
</dbReference>
<comment type="cofactor">
    <cofactor evidence="6">
        <name>FMN</name>
        <dbReference type="ChEBI" id="CHEBI:58210"/>
    </cofactor>
    <text evidence="6">Binds 1 FMN per subunit.</text>
</comment>
<reference evidence="8 9" key="1">
    <citation type="submission" date="2020-08" db="EMBL/GenBank/DDBJ databases">
        <title>Genomic Encyclopedia of Type Strains, Phase IV (KMG-V): Genome sequencing to study the core and pangenomes of soil and plant-associated prokaryotes.</title>
        <authorList>
            <person name="Whitman W."/>
        </authorList>
    </citation>
    <scope>NUCLEOTIDE SEQUENCE [LARGE SCALE GENOMIC DNA]</scope>
    <source>
        <strain evidence="8 9">SEMIA 4089</strain>
    </source>
</reference>
<feature type="binding site" evidence="6">
    <location>
        <begin position="15"/>
        <end position="17"/>
    </location>
    <ligand>
        <name>FMN</name>
        <dbReference type="ChEBI" id="CHEBI:58210"/>
    </ligand>
</feature>
<evidence type="ECO:0000313" key="8">
    <source>
        <dbReference type="EMBL" id="MBB4235878.1"/>
    </source>
</evidence>
<dbReference type="SUPFAM" id="SSF52218">
    <property type="entry name" value="Flavoproteins"/>
    <property type="match status" value="1"/>
</dbReference>
<dbReference type="EC" id="1.7.1.17" evidence="6"/>
<keyword evidence="3 6" id="KW-0560">Oxidoreductase</keyword>
<accession>A0A7W6R308</accession>